<evidence type="ECO:0000256" key="4">
    <source>
        <dbReference type="ARBA" id="ARBA00022741"/>
    </source>
</evidence>
<dbReference type="PRINTS" id="PR00364">
    <property type="entry name" value="DISEASERSIST"/>
</dbReference>
<keyword evidence="10" id="KW-1185">Reference proteome</keyword>
<dbReference type="Gene3D" id="1.10.8.430">
    <property type="entry name" value="Helical domain of apoptotic protease-activating factors"/>
    <property type="match status" value="2"/>
</dbReference>
<dbReference type="SUPFAM" id="SSF52540">
    <property type="entry name" value="P-loop containing nucleoside triphosphate hydrolases"/>
    <property type="match status" value="2"/>
</dbReference>
<dbReference type="InterPro" id="IPR027417">
    <property type="entry name" value="P-loop_NTPase"/>
</dbReference>
<evidence type="ECO:0000256" key="7">
    <source>
        <dbReference type="SAM" id="Coils"/>
    </source>
</evidence>
<feature type="coiled-coil region" evidence="7">
    <location>
        <begin position="529"/>
        <end position="556"/>
    </location>
</feature>
<dbReference type="FunFam" id="1.10.8.430:FF:000003">
    <property type="entry name" value="Probable disease resistance protein At5g66910"/>
    <property type="match status" value="2"/>
</dbReference>
<evidence type="ECO:0000256" key="1">
    <source>
        <dbReference type="ARBA" id="ARBA00008894"/>
    </source>
</evidence>
<sequence>MPVTSPHKLTDMEVWHCDKLLTIAESDSIQLLQNLGNRYVEGCNALEVLFDSEGIKNLRNKVQELENKRHDVKRQVDAAKRNAESIGEEVSAWLQKVDDLTKKAHKILNSVAGSEMRCLFNRCPNLKSRYLLSRRATKKTIEADKLKGEGTFERGFETRLSTKEEIKEALKDKDIGIIGIYGMPGVGKTTMAKEIVNEVKDEKLFDETAFAVVSNDPDINKIQDQLAEALGLKIEEKTNKDVRAGRLRQRLEGNDGKSILVILDDVWTEIDLGTIGIPSPRDRRGLKIMFTTRIEETCSKMEAKAFKIEVLSEVEGWQLFTDKAGISDDETDVELVSLAKEVAKECGRLPLALEVVGSTLKGKKTVYEWKDALRRLKKSSATNIVDKSIRLSYDYLANNEEQNLLLLCSLFAEDESIPIENLVRYARGLELFEETETLCETRDGAKTIADKLKGCNLLQPGTRKDEVKLHDVIRDFCLHMAKKEKRGYLVNHAGLKEWPEHDAPESCSAISITFDELDQLPTGLKYRNVKLLRNKVRELENKRDDVRLLVGAAERNAESIGEEVSAWLQKVDDLKQKAHEILNSVAGSEMRCLFNRCPNLKSRYLLSRRATKKTIEADKLKGEGTFERVGYPRPPVQELNLTSHEGFETRLSTKKKIKEALKDKDIGIIGICGMPGVDINKIQDQLAEALGLKIEEKTNKDARAGRLHERLNNDKSILVVLDDLWKKIDLGTIGIPSPNGQNRLKIMFTTRREDTCIKMEAKAFKIEVLSAEEGWQLFTIKAGISDDETDGELVSLAKEVANECGRLPLALEVVGSALKGKKAVYEWKDALRQLKTSIATNLEGMDDNVYKIIRLSYDYLVSNEERDLLLLCSLFAEDESIPIENLVRYARGLELFKETETLCETRARAKTIANNLKSCNLLQLGVKEDEVKLHDVIRDFCLQMAKKEKRGYLLLGKETSLPKLKDIWVSYCAELLTIVESDSIQSLQNLEDLYVRKCYAFEVLFDFEGMKVTNDDAEINMLGRLTSLKLGALPNLVHIIRMVPKGIRVFQNLTNLTVVDCKSLIYLFSPSMANSLVALKDLQVSFCNSIKAIVGKEEEEEEEEEGTSEIKRVEAKKARIEFPKLELLRLRTMWSIQMFCSQNCDLVFPLLKDLTIENCRMMTKLSPWPVSAPRLDISDYLDNADSPFNSTLFY</sequence>
<feature type="domain" description="AAA+ ATPase" evidence="8">
    <location>
        <begin position="174"/>
        <end position="299"/>
    </location>
</feature>
<dbReference type="GO" id="GO:0006952">
    <property type="term" value="P:defense response"/>
    <property type="evidence" value="ECO:0007669"/>
    <property type="project" value="UniProtKB-KW"/>
</dbReference>
<dbReference type="SUPFAM" id="SSF52047">
    <property type="entry name" value="RNI-like"/>
    <property type="match status" value="1"/>
</dbReference>
<dbReference type="GO" id="GO:0043531">
    <property type="term" value="F:ADP binding"/>
    <property type="evidence" value="ECO:0007669"/>
    <property type="project" value="InterPro"/>
</dbReference>
<dbReference type="Pfam" id="PF00931">
    <property type="entry name" value="NB-ARC"/>
    <property type="match status" value="2"/>
</dbReference>
<dbReference type="InterPro" id="IPR002182">
    <property type="entry name" value="NB-ARC"/>
</dbReference>
<evidence type="ECO:0000256" key="5">
    <source>
        <dbReference type="ARBA" id="ARBA00022821"/>
    </source>
</evidence>
<keyword evidence="6" id="KW-0067">ATP-binding</keyword>
<evidence type="ECO:0000259" key="8">
    <source>
        <dbReference type="SMART" id="SM00382"/>
    </source>
</evidence>
<dbReference type="Gene3D" id="3.80.10.10">
    <property type="entry name" value="Ribonuclease Inhibitor"/>
    <property type="match status" value="1"/>
</dbReference>
<dbReference type="InterPro" id="IPR057135">
    <property type="entry name" value="At4g27190-like_LRR"/>
</dbReference>
<dbReference type="InterPro" id="IPR032675">
    <property type="entry name" value="LRR_dom_sf"/>
</dbReference>
<evidence type="ECO:0000256" key="2">
    <source>
        <dbReference type="ARBA" id="ARBA00022614"/>
    </source>
</evidence>
<keyword evidence="4" id="KW-0547">Nucleotide-binding</keyword>
<keyword evidence="2" id="KW-0433">Leucine-rich repeat</keyword>
<dbReference type="InterPro" id="IPR042197">
    <property type="entry name" value="Apaf_helical"/>
</dbReference>
<evidence type="ECO:0000313" key="9">
    <source>
        <dbReference type="EMBL" id="CAI9765870.1"/>
    </source>
</evidence>
<dbReference type="PANTHER" id="PTHR33463">
    <property type="entry name" value="NB-ARC DOMAIN-CONTAINING PROTEIN-RELATED"/>
    <property type="match status" value="1"/>
</dbReference>
<gene>
    <name evidence="9" type="ORF">FPE_LOCUS13300</name>
</gene>
<dbReference type="SMART" id="SM00382">
    <property type="entry name" value="AAA"/>
    <property type="match status" value="1"/>
</dbReference>
<keyword evidence="5" id="KW-0611">Plant defense</keyword>
<dbReference type="InterPro" id="IPR003593">
    <property type="entry name" value="AAA+_ATPase"/>
</dbReference>
<evidence type="ECO:0000256" key="6">
    <source>
        <dbReference type="ARBA" id="ARBA00022840"/>
    </source>
</evidence>
<protein>
    <recommendedName>
        <fullName evidence="8">AAA+ ATPase domain-containing protein</fullName>
    </recommendedName>
</protein>
<proteinExistence type="inferred from homology"/>
<dbReference type="FunFam" id="3.40.50.300:FF:001091">
    <property type="entry name" value="Probable disease resistance protein At1g61300"/>
    <property type="match status" value="1"/>
</dbReference>
<name>A0AAD1ZEC2_9LAMI</name>
<dbReference type="Gene3D" id="3.40.50.300">
    <property type="entry name" value="P-loop containing nucleotide triphosphate hydrolases"/>
    <property type="match status" value="2"/>
</dbReference>
<dbReference type="EMBL" id="OU503043">
    <property type="protein sequence ID" value="CAI9765870.1"/>
    <property type="molecule type" value="Genomic_DNA"/>
</dbReference>
<keyword evidence="3" id="KW-0677">Repeat</keyword>
<dbReference type="PANTHER" id="PTHR33463:SF136">
    <property type="entry name" value="NB-ARC DOMAIN-CONTAINING PROTEIN"/>
    <property type="match status" value="1"/>
</dbReference>
<accession>A0AAD1ZEC2</accession>
<dbReference type="InterPro" id="IPR050905">
    <property type="entry name" value="Plant_NBS-LRR"/>
</dbReference>
<organism evidence="9 10">
    <name type="scientific">Fraxinus pennsylvanica</name>
    <dbReference type="NCBI Taxonomy" id="56036"/>
    <lineage>
        <taxon>Eukaryota</taxon>
        <taxon>Viridiplantae</taxon>
        <taxon>Streptophyta</taxon>
        <taxon>Embryophyta</taxon>
        <taxon>Tracheophyta</taxon>
        <taxon>Spermatophyta</taxon>
        <taxon>Magnoliopsida</taxon>
        <taxon>eudicotyledons</taxon>
        <taxon>Gunneridae</taxon>
        <taxon>Pentapetalae</taxon>
        <taxon>asterids</taxon>
        <taxon>lamiids</taxon>
        <taxon>Lamiales</taxon>
        <taxon>Oleaceae</taxon>
        <taxon>Oleeae</taxon>
        <taxon>Fraxinus</taxon>
    </lineage>
</organism>
<dbReference type="Gene3D" id="1.10.10.10">
    <property type="entry name" value="Winged helix-like DNA-binding domain superfamily/Winged helix DNA-binding domain"/>
    <property type="match status" value="1"/>
</dbReference>
<dbReference type="GO" id="GO:0005524">
    <property type="term" value="F:ATP binding"/>
    <property type="evidence" value="ECO:0007669"/>
    <property type="project" value="UniProtKB-KW"/>
</dbReference>
<evidence type="ECO:0000256" key="3">
    <source>
        <dbReference type="ARBA" id="ARBA00022737"/>
    </source>
</evidence>
<feature type="coiled-coil region" evidence="7">
    <location>
        <begin position="55"/>
        <end position="89"/>
    </location>
</feature>
<dbReference type="AlphaFoldDB" id="A0AAD1ZEC2"/>
<dbReference type="Pfam" id="PF23247">
    <property type="entry name" value="LRR_RPS2"/>
    <property type="match status" value="2"/>
</dbReference>
<dbReference type="Proteomes" id="UP000834106">
    <property type="component" value="Chromosome 8"/>
</dbReference>
<comment type="similarity">
    <text evidence="1">Belongs to the disease resistance NB-LRR family.</text>
</comment>
<dbReference type="InterPro" id="IPR036388">
    <property type="entry name" value="WH-like_DNA-bd_sf"/>
</dbReference>
<keyword evidence="7" id="KW-0175">Coiled coil</keyword>
<reference evidence="9" key="1">
    <citation type="submission" date="2023-05" db="EMBL/GenBank/DDBJ databases">
        <authorList>
            <person name="Huff M."/>
        </authorList>
    </citation>
    <scope>NUCLEOTIDE SEQUENCE</scope>
</reference>
<evidence type="ECO:0000313" key="10">
    <source>
        <dbReference type="Proteomes" id="UP000834106"/>
    </source>
</evidence>